<dbReference type="AlphaFoldDB" id="A0A023G8C5"/>
<dbReference type="Gene3D" id="2.30.30.140">
    <property type="match status" value="2"/>
</dbReference>
<dbReference type="EMBL" id="GBBM01006248">
    <property type="protein sequence ID" value="JAC29170.1"/>
    <property type="molecule type" value="mRNA"/>
</dbReference>
<dbReference type="Pfam" id="PF00567">
    <property type="entry name" value="TUDOR"/>
    <property type="match status" value="2"/>
</dbReference>
<sequence length="397" mass="42041">MPQLEALQSELQASCAKSTGAHLPTKGEICAALFKEDGQWYRAKVNSVGSSVCRVYFIDYGNMGTVAPENIRPLPEFFVQLPAQAALCRLHGVRPASAAAGWTTDATAMLAIMFQAGPVVATVHKQSGDLHYVELASKKGGQSLNQQLVANGLAVDFKAAAGPTAAATTASAAVAPGTMPDQQPERLRTVLELVKVGDKLPMQVTMSSKGVVWCLCLMQELAEPLVKVEKALVIDGTKLGGENRAHEVTVGDFVGSKSNDDGHWYRAYVTEKTADQHTVRYVDYGNEESNTALFPMASEHRDVPGVAVRVDSSDPTFFKTRQLVSFTVESIEGRTVRGTATSDADGKSLGAVTLAPWYAGLVSEPSAKTSSGPSAPAQRSPTEPAPAPTSPKPTEPA</sequence>
<protein>
    <submittedName>
        <fullName evidence="3">Putative transcriptional coactivator</fullName>
    </submittedName>
</protein>
<proteinExistence type="evidence at transcript level"/>
<evidence type="ECO:0000259" key="2">
    <source>
        <dbReference type="PROSITE" id="PS50304"/>
    </source>
</evidence>
<reference evidence="3" key="1">
    <citation type="submission" date="2014-03" db="EMBL/GenBank/DDBJ databases">
        <title>The sialotranscriptome of Amblyomma triste, Amblyomma parvum and Amblyomma cajennense ticks, uncovered by 454-based RNA-seq.</title>
        <authorList>
            <person name="Garcia G.R."/>
            <person name="Gardinassi L.G."/>
            <person name="Ribeiro J.M."/>
            <person name="Anatriello E."/>
            <person name="Ferreira B.R."/>
            <person name="Moreira H.N."/>
            <person name="Mafra C."/>
            <person name="Olegario M.M."/>
            <person name="Szabo P.J."/>
            <person name="Miranda-Santos I.K."/>
            <person name="Maruyama S.R."/>
        </authorList>
    </citation>
    <scope>NUCLEOTIDE SEQUENCE</scope>
    <source>
        <strain evidence="3">Mato Grasso do Sul</strain>
        <tissue evidence="3">Salivary glands</tissue>
    </source>
</reference>
<organism evidence="3">
    <name type="scientific">Amblyomma triste</name>
    <name type="common">Neotropical tick</name>
    <dbReference type="NCBI Taxonomy" id="251400"/>
    <lineage>
        <taxon>Eukaryota</taxon>
        <taxon>Metazoa</taxon>
        <taxon>Ecdysozoa</taxon>
        <taxon>Arthropoda</taxon>
        <taxon>Chelicerata</taxon>
        <taxon>Arachnida</taxon>
        <taxon>Acari</taxon>
        <taxon>Parasitiformes</taxon>
        <taxon>Ixodida</taxon>
        <taxon>Ixodoidea</taxon>
        <taxon>Ixodidae</taxon>
        <taxon>Amblyomminae</taxon>
        <taxon>Amblyomma</taxon>
    </lineage>
</organism>
<dbReference type="InterPro" id="IPR002999">
    <property type="entry name" value="Tudor"/>
</dbReference>
<name>A0A023G8C5_AMBTT</name>
<dbReference type="Gene3D" id="2.40.50.90">
    <property type="match status" value="1"/>
</dbReference>
<dbReference type="InterPro" id="IPR050621">
    <property type="entry name" value="Tudor_domain_containing"/>
</dbReference>
<dbReference type="PANTHER" id="PTHR22948:SF29">
    <property type="entry name" value="FI02030P-RELATED"/>
    <property type="match status" value="1"/>
</dbReference>
<dbReference type="GO" id="GO:0005737">
    <property type="term" value="C:cytoplasm"/>
    <property type="evidence" value="ECO:0007669"/>
    <property type="project" value="UniProtKB-ARBA"/>
</dbReference>
<feature type="region of interest" description="Disordered" evidence="1">
    <location>
        <begin position="363"/>
        <end position="397"/>
    </location>
</feature>
<dbReference type="FunFam" id="2.30.30.140:FF:000018">
    <property type="entry name" value="Serine/threonine-protein kinase 31"/>
    <property type="match status" value="1"/>
</dbReference>
<feature type="compositionally biased region" description="Pro residues" evidence="1">
    <location>
        <begin position="383"/>
        <end position="397"/>
    </location>
</feature>
<feature type="compositionally biased region" description="Polar residues" evidence="1">
    <location>
        <begin position="366"/>
        <end position="379"/>
    </location>
</feature>
<dbReference type="SUPFAM" id="SSF63748">
    <property type="entry name" value="Tudor/PWWP/MBT"/>
    <property type="match status" value="2"/>
</dbReference>
<feature type="domain" description="Tudor" evidence="2">
    <location>
        <begin position="23"/>
        <end position="81"/>
    </location>
</feature>
<dbReference type="PANTHER" id="PTHR22948">
    <property type="entry name" value="TUDOR DOMAIN CONTAINING PROTEIN"/>
    <property type="match status" value="1"/>
</dbReference>
<dbReference type="PROSITE" id="PS50304">
    <property type="entry name" value="TUDOR"/>
    <property type="match status" value="2"/>
</dbReference>
<dbReference type="SMART" id="SM00333">
    <property type="entry name" value="TUDOR"/>
    <property type="match status" value="2"/>
</dbReference>
<evidence type="ECO:0000313" key="3">
    <source>
        <dbReference type="EMBL" id="JAC29170.1"/>
    </source>
</evidence>
<accession>A0A023G8C5</accession>
<evidence type="ECO:0000256" key="1">
    <source>
        <dbReference type="SAM" id="MobiDB-lite"/>
    </source>
</evidence>
<feature type="non-terminal residue" evidence="3">
    <location>
        <position position="397"/>
    </location>
</feature>
<dbReference type="InterPro" id="IPR035437">
    <property type="entry name" value="SNase_OB-fold_sf"/>
</dbReference>
<feature type="domain" description="Tudor" evidence="2">
    <location>
        <begin position="247"/>
        <end position="305"/>
    </location>
</feature>